<accession>A0ABN9LPD8</accession>
<evidence type="ECO:0000313" key="3">
    <source>
        <dbReference type="EMBL" id="CAJ0946046.1"/>
    </source>
</evidence>
<feature type="domain" description="Helix-turn-helix" evidence="2">
    <location>
        <begin position="683"/>
        <end position="740"/>
    </location>
</feature>
<comment type="caution">
    <text evidence="3">The sequence shown here is derived from an EMBL/GenBank/DDBJ whole genome shotgun (WGS) entry which is preliminary data.</text>
</comment>
<dbReference type="PANTHER" id="PTHR21301:SF13">
    <property type="match status" value="1"/>
</dbReference>
<proteinExistence type="predicted"/>
<sequence>MGTPVACVFANLFLAAFEEKHITGALNPYLKHIRLYLRFADDVFIVWDGGEPTFNDFVSFLNNNNDQNMKFTSIFGDKQLEFLDVKIEIEEGSIKTSVHRKTTATNNVLHFQSAHPAHTKCGIPYSQMTKDTIKELESKLANQDVGLVTSFKNKLKDTLDKYEIEITQRKGKKFQRDKADFEQGLVYKWKHMGNARRPKNYRSDPLPSAPTSLYREESSSDFLSSAGSEVDHGPDAAANTSHATKRFVRHRGHTSPHRHKKLTFQVMYRRPDILQTISTDDRQTFQDLLELLEENEADPNRRKFPHRNKSLKAPSFSLIPAIKIFFEMVKRDIMAMPIRVSGPSNLSIEEKRALMALQNNRDFIIKEADKGGNVVLWSTQHYEAEAKRQLNNLQYYQKLPSDPTSIFLSKFEQLLHRALQLAIISPQEKQYLWVANPVTATFYMLPKIHKDSLNPPGRPIVSSVGSMCERAGEYLDFFLQPIASSLPSFVRDSSHFIDICSQVILPTDFLLITCDVESLYSNIDHKDGIGALAYFLDKKTSMDRAHDSFLLDLMSFVLHHNFFLFDRVHYLQRSGVAMGARCAPAYANIFLGWWEDKIVYSSPLFTAHVHAWYRFIDDVFIIWRGTKEECAVFFDNLNSNLHNIFLTYSCSARDVTFLDLRVFPHEQHLATDLFRKPTATNSLLEFSSFHPWHTKVGVPTGQFLRVRRNCTRDGDFLIQARELSERFRHRGYPKRVISTAYQRARGQDQKSLLSSKRQGQEMQTRFITDFNDNWRQVSDILSRHWQILRVDAQTSEVTSNRPLLTARRAPNLRDLLTRSHFKRPTVKLNRATISLRKSLCVTATNDQAPAGRSLVAEESPELYFVAGSPVDIAGSACVTPIQRCLHWSTRVNIGLNIGLLSAALRLVTRCLPWLPGDFGIVGRWRAVCVTALQRPNSDAAAIRIVVGIAAASLSVKGP</sequence>
<keyword evidence="4" id="KW-1185">Reference proteome</keyword>
<reference evidence="3" key="1">
    <citation type="submission" date="2023-07" db="EMBL/GenBank/DDBJ databases">
        <authorList>
            <person name="Stuckert A."/>
        </authorList>
    </citation>
    <scope>NUCLEOTIDE SEQUENCE</scope>
</reference>
<name>A0ABN9LPD8_9NEOB</name>
<organism evidence="3 4">
    <name type="scientific">Ranitomeya imitator</name>
    <name type="common">mimic poison frog</name>
    <dbReference type="NCBI Taxonomy" id="111125"/>
    <lineage>
        <taxon>Eukaryota</taxon>
        <taxon>Metazoa</taxon>
        <taxon>Chordata</taxon>
        <taxon>Craniata</taxon>
        <taxon>Vertebrata</taxon>
        <taxon>Euteleostomi</taxon>
        <taxon>Amphibia</taxon>
        <taxon>Batrachia</taxon>
        <taxon>Anura</taxon>
        <taxon>Neobatrachia</taxon>
        <taxon>Hyloidea</taxon>
        <taxon>Dendrobatidae</taxon>
        <taxon>Dendrobatinae</taxon>
        <taxon>Ranitomeya</taxon>
    </lineage>
</organism>
<dbReference type="InterPro" id="IPR058912">
    <property type="entry name" value="HTH_animal"/>
</dbReference>
<evidence type="ECO:0000259" key="2">
    <source>
        <dbReference type="Pfam" id="PF26215"/>
    </source>
</evidence>
<protein>
    <recommendedName>
        <fullName evidence="2">Helix-turn-helix domain-containing protein</fullName>
    </recommendedName>
</protein>
<evidence type="ECO:0000256" key="1">
    <source>
        <dbReference type="SAM" id="MobiDB-lite"/>
    </source>
</evidence>
<dbReference type="EMBL" id="CAUEEQ010024867">
    <property type="protein sequence ID" value="CAJ0946046.1"/>
    <property type="molecule type" value="Genomic_DNA"/>
</dbReference>
<gene>
    <name evidence="3" type="ORF">RIMI_LOCUS11141120</name>
</gene>
<dbReference type="PANTHER" id="PTHR21301">
    <property type="entry name" value="REVERSE TRANSCRIPTASE"/>
    <property type="match status" value="1"/>
</dbReference>
<feature type="region of interest" description="Disordered" evidence="1">
    <location>
        <begin position="196"/>
        <end position="240"/>
    </location>
</feature>
<dbReference type="Pfam" id="PF26215">
    <property type="entry name" value="HTH_animal"/>
    <property type="match status" value="1"/>
</dbReference>
<dbReference type="Proteomes" id="UP001176940">
    <property type="component" value="Unassembled WGS sequence"/>
</dbReference>
<evidence type="ECO:0000313" key="4">
    <source>
        <dbReference type="Proteomes" id="UP001176940"/>
    </source>
</evidence>